<dbReference type="EMBL" id="AB691747">
    <property type="protein sequence ID" value="BAM38061.1"/>
    <property type="molecule type" value="Genomic_DNA"/>
</dbReference>
<reference evidence="2" key="1">
    <citation type="submission" date="2012-01" db="EMBL/GenBank/DDBJ databases">
        <title>Novel operon containing particulate methane monooxygenase-type gene and epoxyalkane:coenzyme M transferase gene in ethylene-assimilating marine bacteria, Haliea sp. ETY-M and ETY-NAG.</title>
        <authorList>
            <person name="Suzuki T."/>
            <person name="Fuse H."/>
        </authorList>
    </citation>
    <scope>NUCLEOTIDE SEQUENCE</scope>
    <source>
        <strain evidence="2">ETY-NAG</strain>
    </source>
</reference>
<dbReference type="AlphaFoldDB" id="J7MFX9"/>
<keyword evidence="1" id="KW-0812">Transmembrane</keyword>
<name>J7MFX9_9GAMM</name>
<organism evidence="2">
    <name type="scientific">Haliea sp. ETY-NAG</name>
    <dbReference type="NCBI Taxonomy" id="1055106"/>
    <lineage>
        <taxon>Bacteria</taxon>
        <taxon>Pseudomonadati</taxon>
        <taxon>Pseudomonadota</taxon>
        <taxon>Gammaproteobacteria</taxon>
        <taxon>Cellvibrionales</taxon>
        <taxon>Halieaceae</taxon>
        <taxon>Haliea</taxon>
    </lineage>
</organism>
<proteinExistence type="predicted"/>
<evidence type="ECO:0000313" key="2">
    <source>
        <dbReference type="EMBL" id="BAM38061.1"/>
    </source>
</evidence>
<evidence type="ECO:0000256" key="1">
    <source>
        <dbReference type="SAM" id="Phobius"/>
    </source>
</evidence>
<keyword evidence="1" id="KW-1133">Transmembrane helix</keyword>
<sequence>MPASDSRILQIISILLFLAAPMASYGHGGQTMEEDTCVSWIRGEAPGEIYKVHVTLYQTNTSESASLSPGGYEELCREIPEPGEVYVVFDIINHELRERTFSLDIYPVASEETANEDAAFDEEWPESKYTFISAPDGTMYVTKYFGAGSYKIDLAVEDLESIGTFDFTVGSKQANSLIPVLSPGTRYMLVVGVLILVATVFGHRRYLQLRSPR</sequence>
<feature type="transmembrane region" description="Helical" evidence="1">
    <location>
        <begin position="187"/>
        <end position="207"/>
    </location>
</feature>
<keyword evidence="1" id="KW-0472">Membrane</keyword>
<accession>J7MFX9</accession>
<protein>
    <submittedName>
        <fullName evidence="2">Uncharacterized protein</fullName>
    </submittedName>
</protein>